<dbReference type="EMBL" id="FNNZ01000023">
    <property type="protein sequence ID" value="SDX37367.1"/>
    <property type="molecule type" value="Genomic_DNA"/>
</dbReference>
<evidence type="ECO:0000313" key="1">
    <source>
        <dbReference type="EMBL" id="SDX37367.1"/>
    </source>
</evidence>
<reference evidence="2" key="1">
    <citation type="submission" date="2016-10" db="EMBL/GenBank/DDBJ databases">
        <authorList>
            <person name="Varghese N."/>
            <person name="Submissions S."/>
        </authorList>
    </citation>
    <scope>NUCLEOTIDE SEQUENCE [LARGE SCALE GENOMIC DNA]</scope>
    <source>
        <strain evidence="2">DSM 217</strain>
    </source>
</reference>
<keyword evidence="2" id="KW-1185">Reference proteome</keyword>
<name>A0A1H3B603_THIRO</name>
<dbReference type="STRING" id="1058.SAMN05421783_12315"/>
<dbReference type="OrthoDB" id="278946at2"/>
<dbReference type="Proteomes" id="UP000198816">
    <property type="component" value="Unassembled WGS sequence"/>
</dbReference>
<dbReference type="AlphaFoldDB" id="A0A1H3B603"/>
<gene>
    <name evidence="1" type="ORF">SAMN05421783_12315</name>
</gene>
<sequence length="107" mass="11568">MPDPDLCRKLDPKRFPNMTPQMGAILGYILEHTYTTPALVELTVTPDGHLVGRSGGEGGLGQTVHMGSESDLRANLRRLGIAAGLDEAEWSAFEERVRVRLGILLGG</sequence>
<evidence type="ECO:0000313" key="2">
    <source>
        <dbReference type="Proteomes" id="UP000198816"/>
    </source>
</evidence>
<protein>
    <submittedName>
        <fullName evidence="1">Uncharacterized protein</fullName>
    </submittedName>
</protein>
<proteinExistence type="predicted"/>
<organism evidence="1 2">
    <name type="scientific">Thiocapsa roseopersicina</name>
    <dbReference type="NCBI Taxonomy" id="1058"/>
    <lineage>
        <taxon>Bacteria</taxon>
        <taxon>Pseudomonadati</taxon>
        <taxon>Pseudomonadota</taxon>
        <taxon>Gammaproteobacteria</taxon>
        <taxon>Chromatiales</taxon>
        <taxon>Chromatiaceae</taxon>
        <taxon>Thiocapsa</taxon>
    </lineage>
</organism>
<accession>A0A1H3B603</accession>